<evidence type="ECO:0000313" key="5">
    <source>
        <dbReference type="Proteomes" id="UP000541444"/>
    </source>
</evidence>
<keyword evidence="2" id="KW-0479">Metal-binding</keyword>
<dbReference type="CDD" id="cd01288">
    <property type="entry name" value="FabZ"/>
    <property type="match status" value="1"/>
</dbReference>
<dbReference type="PROSITE" id="PS50089">
    <property type="entry name" value="ZF_RING_2"/>
    <property type="match status" value="1"/>
</dbReference>
<keyword evidence="2" id="KW-0863">Zinc-finger</keyword>
<evidence type="ECO:0000256" key="1">
    <source>
        <dbReference type="ARBA" id="ARBA00023239"/>
    </source>
</evidence>
<dbReference type="InterPro" id="IPR013083">
    <property type="entry name" value="Znf_RING/FYVE/PHD"/>
</dbReference>
<dbReference type="PANTHER" id="PTHR30272:SF1">
    <property type="entry name" value="3-HYDROXYACYL-[ACYL-CARRIER-PROTEIN] DEHYDRATASE"/>
    <property type="match status" value="1"/>
</dbReference>
<dbReference type="SUPFAM" id="SSF57850">
    <property type="entry name" value="RING/U-box"/>
    <property type="match status" value="1"/>
</dbReference>
<name>A0A7J7L9P1_9MAGN</name>
<organism evidence="4 5">
    <name type="scientific">Kingdonia uniflora</name>
    <dbReference type="NCBI Taxonomy" id="39325"/>
    <lineage>
        <taxon>Eukaryota</taxon>
        <taxon>Viridiplantae</taxon>
        <taxon>Streptophyta</taxon>
        <taxon>Embryophyta</taxon>
        <taxon>Tracheophyta</taxon>
        <taxon>Spermatophyta</taxon>
        <taxon>Magnoliopsida</taxon>
        <taxon>Ranunculales</taxon>
        <taxon>Circaeasteraceae</taxon>
        <taxon>Kingdonia</taxon>
    </lineage>
</organism>
<dbReference type="SUPFAM" id="SSF54637">
    <property type="entry name" value="Thioesterase/thiol ester dehydrase-isomerase"/>
    <property type="match status" value="2"/>
</dbReference>
<dbReference type="SMART" id="SM00184">
    <property type="entry name" value="RING"/>
    <property type="match status" value="1"/>
</dbReference>
<dbReference type="GO" id="GO:0008270">
    <property type="term" value="F:zinc ion binding"/>
    <property type="evidence" value="ECO:0007669"/>
    <property type="project" value="UniProtKB-KW"/>
</dbReference>
<dbReference type="InterPro" id="IPR013114">
    <property type="entry name" value="FabA_FabZ"/>
</dbReference>
<sequence length="490" mass="55608">MFQVSKVQCLQYDFKVRKVLISGFSALPTVLDINQISEILPHRFPFLLVDRVIEYNPGVSAVGIKNVTIIDHELELGTDPYLVVPINFMTKKKGWKLIIPLRLRGKPTTSFCLFPKVRSAGLGPGNTPIFLNVNSTMARKERSIQSTDKLHQLTTLSALPTVLDINQIREILPHRFPFLLVDRVIEYNPGVSAVGIKNVTINDNFFPGHFPERPIMPGVLMVEEKFCKLDIAVHWDTTLPGSNQTLDQTQITNTNGTLRCISPLGIFVHHQNMNYTNLIGLESQISDERAAHVYDIKLLIKINFTSMIQVVHSSDSVLLMTHDFDNVERILSTDFLGLLTEQGRENVITHLCFQLEEIDDINLDDDFWVNHEQAFLDFTLLAVNETILRESTQLSVTMKVEMLSTFNEHANVIIYMTQIVRDQGVLINCLESNEYEATPETMKLTCPICLEPYVQGAIVTTTPCKHMFHKACLLPWVSNKSECPYCRSHI</sequence>
<comment type="caution">
    <text evidence="4">The sequence shown here is derived from an EMBL/GenBank/DDBJ whole genome shotgun (WGS) entry which is preliminary data.</text>
</comment>
<dbReference type="GO" id="GO:0016829">
    <property type="term" value="F:lyase activity"/>
    <property type="evidence" value="ECO:0007669"/>
    <property type="project" value="UniProtKB-KW"/>
</dbReference>
<keyword evidence="1" id="KW-0456">Lyase</keyword>
<gene>
    <name evidence="4" type="ORF">GIB67_021478</name>
</gene>
<evidence type="ECO:0000256" key="2">
    <source>
        <dbReference type="PROSITE-ProRule" id="PRU00175"/>
    </source>
</evidence>
<dbReference type="InterPro" id="IPR001841">
    <property type="entry name" value="Znf_RING"/>
</dbReference>
<dbReference type="OrthoDB" id="660555at2759"/>
<dbReference type="CDD" id="cd16454">
    <property type="entry name" value="RING-H2_PA-TM-RING"/>
    <property type="match status" value="1"/>
</dbReference>
<proteinExistence type="predicted"/>
<feature type="domain" description="RING-type" evidence="3">
    <location>
        <begin position="446"/>
        <end position="487"/>
    </location>
</feature>
<dbReference type="InterPro" id="IPR029069">
    <property type="entry name" value="HotDog_dom_sf"/>
</dbReference>
<dbReference type="PANTHER" id="PTHR30272">
    <property type="entry name" value="3-HYDROXYACYL-[ACYL-CARRIER-PROTEIN] DEHYDRATASE"/>
    <property type="match status" value="1"/>
</dbReference>
<dbReference type="AlphaFoldDB" id="A0A7J7L9P1"/>
<dbReference type="Pfam" id="PF13639">
    <property type="entry name" value="zf-RING_2"/>
    <property type="match status" value="1"/>
</dbReference>
<dbReference type="EMBL" id="JACGCM010002501">
    <property type="protein sequence ID" value="KAF6139268.1"/>
    <property type="molecule type" value="Genomic_DNA"/>
</dbReference>
<dbReference type="Proteomes" id="UP000541444">
    <property type="component" value="Unassembled WGS sequence"/>
</dbReference>
<keyword evidence="5" id="KW-1185">Reference proteome</keyword>
<dbReference type="Pfam" id="PF07977">
    <property type="entry name" value="FabA"/>
    <property type="match status" value="1"/>
</dbReference>
<reference evidence="4 5" key="1">
    <citation type="journal article" date="2020" name="IScience">
        <title>Genome Sequencing of the Endangered Kingdonia uniflora (Circaeasteraceae, Ranunculales) Reveals Potential Mechanisms of Evolutionary Specialization.</title>
        <authorList>
            <person name="Sun Y."/>
            <person name="Deng T."/>
            <person name="Zhang A."/>
            <person name="Moore M.J."/>
            <person name="Landis J.B."/>
            <person name="Lin N."/>
            <person name="Zhang H."/>
            <person name="Zhang X."/>
            <person name="Huang J."/>
            <person name="Zhang X."/>
            <person name="Sun H."/>
            <person name="Wang H."/>
        </authorList>
    </citation>
    <scope>NUCLEOTIDE SEQUENCE [LARGE SCALE GENOMIC DNA]</scope>
    <source>
        <strain evidence="4">TB1705</strain>
        <tissue evidence="4">Leaf</tissue>
    </source>
</reference>
<accession>A0A7J7L9P1</accession>
<protein>
    <recommendedName>
        <fullName evidence="3">RING-type domain-containing protein</fullName>
    </recommendedName>
</protein>
<dbReference type="Gene3D" id="3.10.129.10">
    <property type="entry name" value="Hotdog Thioesterase"/>
    <property type="match status" value="2"/>
</dbReference>
<evidence type="ECO:0000313" key="4">
    <source>
        <dbReference type="EMBL" id="KAF6139268.1"/>
    </source>
</evidence>
<dbReference type="Gene3D" id="3.30.40.10">
    <property type="entry name" value="Zinc/RING finger domain, C3HC4 (zinc finger)"/>
    <property type="match status" value="1"/>
</dbReference>
<evidence type="ECO:0000259" key="3">
    <source>
        <dbReference type="PROSITE" id="PS50089"/>
    </source>
</evidence>
<keyword evidence="2" id="KW-0862">Zinc</keyword>